<feature type="transmembrane region" description="Helical" evidence="1">
    <location>
        <begin position="81"/>
        <end position="100"/>
    </location>
</feature>
<keyword evidence="1" id="KW-0472">Membrane</keyword>
<keyword evidence="3" id="KW-1185">Reference proteome</keyword>
<evidence type="ECO:0000313" key="2">
    <source>
        <dbReference type="EMBL" id="GGC41778.1"/>
    </source>
</evidence>
<comment type="caution">
    <text evidence="2">The sequence shown here is derived from an EMBL/GenBank/DDBJ whole genome shotgun (WGS) entry which is preliminary data.</text>
</comment>
<organism evidence="2 3">
    <name type="scientific">Marivirga lumbricoides</name>
    <dbReference type="NCBI Taxonomy" id="1046115"/>
    <lineage>
        <taxon>Bacteria</taxon>
        <taxon>Pseudomonadati</taxon>
        <taxon>Bacteroidota</taxon>
        <taxon>Cytophagia</taxon>
        <taxon>Cytophagales</taxon>
        <taxon>Marivirgaceae</taxon>
        <taxon>Marivirga</taxon>
    </lineage>
</organism>
<protein>
    <recommendedName>
        <fullName evidence="4">O-antigen ligase domain-containing protein</fullName>
    </recommendedName>
</protein>
<evidence type="ECO:0008006" key="4">
    <source>
        <dbReference type="Google" id="ProtNLM"/>
    </source>
</evidence>
<feature type="transmembrane region" description="Helical" evidence="1">
    <location>
        <begin position="112"/>
        <end position="131"/>
    </location>
</feature>
<gene>
    <name evidence="2" type="ORF">GCM10011506_29180</name>
</gene>
<dbReference type="EMBL" id="BMEC01000009">
    <property type="protein sequence ID" value="GGC41778.1"/>
    <property type="molecule type" value="Genomic_DNA"/>
</dbReference>
<evidence type="ECO:0000313" key="3">
    <source>
        <dbReference type="Proteomes" id="UP000636010"/>
    </source>
</evidence>
<reference evidence="3" key="1">
    <citation type="journal article" date="2019" name="Int. J. Syst. Evol. Microbiol.">
        <title>The Global Catalogue of Microorganisms (GCM) 10K type strain sequencing project: providing services to taxonomists for standard genome sequencing and annotation.</title>
        <authorList>
            <consortium name="The Broad Institute Genomics Platform"/>
            <consortium name="The Broad Institute Genome Sequencing Center for Infectious Disease"/>
            <person name="Wu L."/>
            <person name="Ma J."/>
        </authorList>
    </citation>
    <scope>NUCLEOTIDE SEQUENCE [LARGE SCALE GENOMIC DNA]</scope>
    <source>
        <strain evidence="3">CGMCC 1.10832</strain>
    </source>
</reference>
<name>A0ABQ1MJM8_9BACT</name>
<proteinExistence type="predicted"/>
<keyword evidence="1" id="KW-0812">Transmembrane</keyword>
<dbReference type="Proteomes" id="UP000636010">
    <property type="component" value="Unassembled WGS sequence"/>
</dbReference>
<accession>A0ABQ1MJM8</accession>
<sequence length="166" mass="18559">MVGPFYSGPINRMRSTFEFSEDASMHVRDAKRIRLQSYVKSHPIGGGLNTAGNEGMKLSRSHPLAGPYDPDSGYLRTALEMGWIGLLIVISLNTVVVIKGIRNYFSIKDPELKIYSMVYIAPFLGLSVAHYTQDALYQKPINILVMATLALMIKLKDLDKTIVHEQ</sequence>
<evidence type="ECO:0000256" key="1">
    <source>
        <dbReference type="SAM" id="Phobius"/>
    </source>
</evidence>
<keyword evidence="1" id="KW-1133">Transmembrane helix</keyword>